<feature type="domain" description="Serine aminopeptidase S33" evidence="1">
    <location>
        <begin position="41"/>
        <end position="294"/>
    </location>
</feature>
<dbReference type="GO" id="GO:0016787">
    <property type="term" value="F:hydrolase activity"/>
    <property type="evidence" value="ECO:0007669"/>
    <property type="project" value="UniProtKB-KW"/>
</dbReference>
<dbReference type="Pfam" id="PF12146">
    <property type="entry name" value="Hydrolase_4"/>
    <property type="match status" value="1"/>
</dbReference>
<evidence type="ECO:0000313" key="3">
    <source>
        <dbReference type="Proteomes" id="UP000663629"/>
    </source>
</evidence>
<dbReference type="InterPro" id="IPR051044">
    <property type="entry name" value="MAG_DAG_Lipase"/>
</dbReference>
<dbReference type="RefSeq" id="WP_205294865.1">
    <property type="nucleotide sequence ID" value="NZ_CP070368.1"/>
</dbReference>
<accession>A0ABX7JI16</accession>
<dbReference type="SUPFAM" id="SSF53474">
    <property type="entry name" value="alpha/beta-Hydrolases"/>
    <property type="match status" value="1"/>
</dbReference>
<reference evidence="2 3" key="1">
    <citation type="submission" date="2021-02" db="EMBL/GenBank/DDBJ databases">
        <title>Paracoccus methylovroum sp.nov., a new methanol and methylamine utilizing methylotrophic denitrifer.</title>
        <authorList>
            <person name="Timsy T."/>
            <person name="Behrendt U."/>
            <person name="Ulrich A."/>
            <person name="Spanner T."/>
            <person name="Foesel B.U."/>
            <person name="Horn M.A."/>
            <person name="Kolb S."/>
        </authorList>
    </citation>
    <scope>NUCLEOTIDE SEQUENCE [LARGE SCALE GENOMIC DNA]</scope>
    <source>
        <strain evidence="2 3">H4-D09</strain>
    </source>
</reference>
<dbReference type="Proteomes" id="UP000663629">
    <property type="component" value="Chromosome 1"/>
</dbReference>
<protein>
    <submittedName>
        <fullName evidence="2">Alpha/beta hydrolase</fullName>
    </submittedName>
</protein>
<dbReference type="InterPro" id="IPR022742">
    <property type="entry name" value="Hydrolase_4"/>
</dbReference>
<proteinExistence type="predicted"/>
<dbReference type="PANTHER" id="PTHR11614">
    <property type="entry name" value="PHOSPHOLIPASE-RELATED"/>
    <property type="match status" value="1"/>
</dbReference>
<dbReference type="InterPro" id="IPR029058">
    <property type="entry name" value="AB_hydrolase_fold"/>
</dbReference>
<organism evidence="2 3">
    <name type="scientific">Paracoccus methylovorus</name>
    <dbReference type="NCBI Taxonomy" id="2812658"/>
    <lineage>
        <taxon>Bacteria</taxon>
        <taxon>Pseudomonadati</taxon>
        <taxon>Pseudomonadota</taxon>
        <taxon>Alphaproteobacteria</taxon>
        <taxon>Rhodobacterales</taxon>
        <taxon>Paracoccaceae</taxon>
        <taxon>Paracoccus</taxon>
    </lineage>
</organism>
<dbReference type="EMBL" id="CP070368">
    <property type="protein sequence ID" value="QRZ13883.1"/>
    <property type="molecule type" value="Genomic_DNA"/>
</dbReference>
<sequence length="317" mass="34255">MKPAPFNTLPGDPLPLARAFWLRAEDGVRLRAAHWAAGGASGTVLLFPGRTEYLEKYAEVAADLNAAGLDVLTLDWRGQGMSDRLQPNPRPGHIGDFADYQRDVVELVVTAQELDLPRPWHLLAHSMGGTIGLAALEAGLPVQSVVFSAPMWGINLRRVPEVLAMAIARLGRKLGRGGHPAPGSGGEENFVLMDPFHDNLLTGDGRRWGRLVAETASWPDISVGGVSNDWLIAALQECHRLTTLPAPTLPTLIALGDKERVVSPRAIRARVATWPGATLLELPDCRHEPMIERDAVRSRFLEASIAHFESAAPALSG</sequence>
<evidence type="ECO:0000313" key="2">
    <source>
        <dbReference type="EMBL" id="QRZ13883.1"/>
    </source>
</evidence>
<evidence type="ECO:0000259" key="1">
    <source>
        <dbReference type="Pfam" id="PF12146"/>
    </source>
</evidence>
<keyword evidence="3" id="KW-1185">Reference proteome</keyword>
<keyword evidence="2" id="KW-0378">Hydrolase</keyword>
<dbReference type="Gene3D" id="3.40.50.1820">
    <property type="entry name" value="alpha/beta hydrolase"/>
    <property type="match status" value="1"/>
</dbReference>
<gene>
    <name evidence="2" type="ORF">JWJ88_04270</name>
</gene>
<name>A0ABX7JI16_9RHOB</name>